<dbReference type="Gene3D" id="3.40.30.10">
    <property type="entry name" value="Glutaredoxin"/>
    <property type="match status" value="1"/>
</dbReference>
<dbReference type="OrthoDB" id="9809733at2"/>
<reference evidence="8" key="1">
    <citation type="submission" date="2009-12" db="EMBL/GenBank/DDBJ databases">
        <title>Complete sequence of Treponema azotonutricium strain ZAS-9.</title>
        <authorList>
            <person name="Tetu S.G."/>
            <person name="Matson E."/>
            <person name="Ren Q."/>
            <person name="Seshadri R."/>
            <person name="Elbourne L."/>
            <person name="Hassan K.A."/>
            <person name="Durkin A."/>
            <person name="Radune D."/>
            <person name="Mohamoud Y."/>
            <person name="Shay R."/>
            <person name="Jin S."/>
            <person name="Zhang X."/>
            <person name="Lucey K."/>
            <person name="Ballor N.R."/>
            <person name="Ottesen E."/>
            <person name="Rosenthal R."/>
            <person name="Allen A."/>
            <person name="Leadbetter J.R."/>
            <person name="Paulsen I.T."/>
        </authorList>
    </citation>
    <scope>NUCLEOTIDE SEQUENCE [LARGE SCALE GENOMIC DNA]</scope>
    <source>
        <strain evidence="8">ATCC BAA-888 / DSM 13862 / ZAS-9</strain>
    </source>
</reference>
<dbReference type="HOGENOM" id="CLU_029507_2_2_12"/>
<dbReference type="FunCoup" id="F5Y6V8">
    <property type="interactions" value="227"/>
</dbReference>
<dbReference type="CDD" id="cd00340">
    <property type="entry name" value="GSH_Peroxidase"/>
    <property type="match status" value="1"/>
</dbReference>
<dbReference type="RefSeq" id="WP_015711979.1">
    <property type="nucleotide sequence ID" value="NC_015577.1"/>
</dbReference>
<dbReference type="SUPFAM" id="SSF52833">
    <property type="entry name" value="Thioredoxin-like"/>
    <property type="match status" value="1"/>
</dbReference>
<proteinExistence type="inferred from homology"/>
<dbReference type="GO" id="GO:0034599">
    <property type="term" value="P:cellular response to oxidative stress"/>
    <property type="evidence" value="ECO:0007669"/>
    <property type="project" value="TreeGrafter"/>
</dbReference>
<dbReference type="PROSITE" id="PS51352">
    <property type="entry name" value="THIOREDOXIN_2"/>
    <property type="match status" value="1"/>
</dbReference>
<evidence type="ECO:0000256" key="2">
    <source>
        <dbReference type="ARBA" id="ARBA00022559"/>
    </source>
</evidence>
<evidence type="ECO:0000313" key="7">
    <source>
        <dbReference type="EMBL" id="AEF81582.1"/>
    </source>
</evidence>
<accession>F5Y6V8</accession>
<dbReference type="PANTHER" id="PTHR11592:SF78">
    <property type="entry name" value="GLUTATHIONE PEROXIDASE"/>
    <property type="match status" value="1"/>
</dbReference>
<keyword evidence="2 5" id="KW-0575">Peroxidase</keyword>
<evidence type="ECO:0000313" key="8">
    <source>
        <dbReference type="Proteomes" id="UP000009222"/>
    </source>
</evidence>
<evidence type="ECO:0000259" key="6">
    <source>
        <dbReference type="PROSITE" id="PS51352"/>
    </source>
</evidence>
<sequence>MNLYDFTVNDREENPVSLVCCKGKVILIVNSATHCGFTPQYAGLQKLYEEFHDKGLEILDFPCNQFGKQAPGTAAEICEFRVSHYHTTFPQFAKIEVNGANASPLYVYLKQQLKGICGSNIKWNFTKFLIDKNGNAVKRYGPNKTPQAIAKDVEAFLNR</sequence>
<dbReference type="Proteomes" id="UP000009222">
    <property type="component" value="Chromosome"/>
</dbReference>
<dbReference type="EMBL" id="CP001841">
    <property type="protein sequence ID" value="AEF81582.1"/>
    <property type="molecule type" value="Genomic_DNA"/>
</dbReference>
<comment type="similarity">
    <text evidence="1 5">Belongs to the glutathione peroxidase family.</text>
</comment>
<dbReference type="InterPro" id="IPR029760">
    <property type="entry name" value="GPX_CS"/>
</dbReference>
<dbReference type="AlphaFoldDB" id="F5Y6V8"/>
<name>F5Y6V8_LEAAZ</name>
<dbReference type="InParanoid" id="F5Y6V8"/>
<reference evidence="7 8" key="2">
    <citation type="journal article" date="2011" name="ISME J.">
        <title>RNA-seq reveals cooperative metabolic interactions between two termite-gut spirochete species in co-culture.</title>
        <authorList>
            <person name="Rosenthal A.Z."/>
            <person name="Matson E.G."/>
            <person name="Eldar A."/>
            <person name="Leadbetter J.R."/>
        </authorList>
    </citation>
    <scope>NUCLEOTIDE SEQUENCE [LARGE SCALE GENOMIC DNA]</scope>
    <source>
        <strain evidence="8">ATCC BAA-888 / DSM 13862 / ZAS-9</strain>
    </source>
</reference>
<evidence type="ECO:0000256" key="4">
    <source>
        <dbReference type="PIRSR" id="PIRSR000303-1"/>
    </source>
</evidence>
<keyword evidence="3 5" id="KW-0560">Oxidoreductase</keyword>
<dbReference type="STRING" id="545695.TREAZ_3601"/>
<keyword evidence="8" id="KW-1185">Reference proteome</keyword>
<dbReference type="PROSITE" id="PS51355">
    <property type="entry name" value="GLUTATHIONE_PEROXID_3"/>
    <property type="match status" value="1"/>
</dbReference>
<protein>
    <recommendedName>
        <fullName evidence="5">Glutathione peroxidase</fullName>
    </recommendedName>
</protein>
<dbReference type="PROSITE" id="PS00763">
    <property type="entry name" value="GLUTATHIONE_PEROXID_2"/>
    <property type="match status" value="1"/>
</dbReference>
<dbReference type="GO" id="GO:0004601">
    <property type="term" value="F:peroxidase activity"/>
    <property type="evidence" value="ECO:0007669"/>
    <property type="project" value="UniProtKB-KW"/>
</dbReference>
<evidence type="ECO:0000256" key="1">
    <source>
        <dbReference type="ARBA" id="ARBA00006926"/>
    </source>
</evidence>
<organism evidence="7 8">
    <name type="scientific">Leadbettera azotonutricia (strain ATCC BAA-888 / DSM 13862 / ZAS-9)</name>
    <name type="common">Treponema azotonutricium</name>
    <dbReference type="NCBI Taxonomy" id="545695"/>
    <lineage>
        <taxon>Bacteria</taxon>
        <taxon>Pseudomonadati</taxon>
        <taxon>Spirochaetota</taxon>
        <taxon>Spirochaetia</taxon>
        <taxon>Spirochaetales</taxon>
        <taxon>Breznakiellaceae</taxon>
        <taxon>Leadbettera</taxon>
    </lineage>
</organism>
<feature type="domain" description="Thioredoxin" evidence="6">
    <location>
        <begin position="1"/>
        <end position="158"/>
    </location>
</feature>
<dbReference type="InterPro" id="IPR013766">
    <property type="entry name" value="Thioredoxin_domain"/>
</dbReference>
<dbReference type="PANTHER" id="PTHR11592">
    <property type="entry name" value="GLUTATHIONE PEROXIDASE"/>
    <property type="match status" value="1"/>
</dbReference>
<gene>
    <name evidence="7" type="ordered locus">TREAZ_3601</name>
</gene>
<dbReference type="InterPro" id="IPR036249">
    <property type="entry name" value="Thioredoxin-like_sf"/>
</dbReference>
<dbReference type="Pfam" id="PF00255">
    <property type="entry name" value="GSHPx"/>
    <property type="match status" value="1"/>
</dbReference>
<dbReference type="InterPro" id="IPR000889">
    <property type="entry name" value="Glutathione_peroxidase"/>
</dbReference>
<dbReference type="PIRSF" id="PIRSF000303">
    <property type="entry name" value="Glutathion_perox"/>
    <property type="match status" value="1"/>
</dbReference>
<dbReference type="eggNOG" id="COG0386">
    <property type="taxonomic scope" value="Bacteria"/>
</dbReference>
<evidence type="ECO:0000256" key="3">
    <source>
        <dbReference type="ARBA" id="ARBA00023002"/>
    </source>
</evidence>
<feature type="active site" evidence="4">
    <location>
        <position position="35"/>
    </location>
</feature>
<dbReference type="KEGG" id="taz:TREAZ_3601"/>
<evidence type="ECO:0000256" key="5">
    <source>
        <dbReference type="RuleBase" id="RU000499"/>
    </source>
</evidence>
<dbReference type="FunFam" id="3.40.30.10:FF:000010">
    <property type="entry name" value="Glutathione peroxidase"/>
    <property type="match status" value="1"/>
</dbReference>
<dbReference type="PRINTS" id="PR01011">
    <property type="entry name" value="GLUTPROXDASE"/>
</dbReference>